<dbReference type="EMBL" id="JBEDNW010000011">
    <property type="protein sequence ID" value="MEZ3168867.1"/>
    <property type="molecule type" value="Genomic_DNA"/>
</dbReference>
<evidence type="ECO:0000256" key="7">
    <source>
        <dbReference type="RuleBase" id="RU363032"/>
    </source>
</evidence>
<keyword evidence="4 7" id="KW-0812">Transmembrane</keyword>
<evidence type="ECO:0000259" key="8">
    <source>
        <dbReference type="PROSITE" id="PS50928"/>
    </source>
</evidence>
<keyword evidence="3" id="KW-1003">Cell membrane</keyword>
<keyword evidence="12" id="KW-1185">Reference proteome</keyword>
<comment type="caution">
    <text evidence="9">The sequence shown here is derived from an EMBL/GenBank/DDBJ whole genome shotgun (WGS) entry which is preliminary data.</text>
</comment>
<comment type="similarity">
    <text evidence="7">Belongs to the binding-protein-dependent transport system permease family.</text>
</comment>
<feature type="transmembrane region" description="Helical" evidence="7">
    <location>
        <begin position="49"/>
        <end position="71"/>
    </location>
</feature>
<dbReference type="Pfam" id="PF12911">
    <property type="entry name" value="OppC_N"/>
    <property type="match status" value="1"/>
</dbReference>
<reference evidence="9" key="2">
    <citation type="submission" date="2023-12" db="EMBL/GenBank/DDBJ databases">
        <authorList>
            <person name="Sun Q."/>
            <person name="Inoue M."/>
        </authorList>
    </citation>
    <scope>NUCLEOTIDE SEQUENCE</scope>
    <source>
        <strain evidence="9">JCM 14265</strain>
    </source>
</reference>
<gene>
    <name evidence="10" type="ORF">ABNG02_16260</name>
    <name evidence="9" type="ORF">GCM10008994_20990</name>
</gene>
<dbReference type="Proteomes" id="UP001501425">
    <property type="component" value="Unassembled WGS sequence"/>
</dbReference>
<evidence type="ECO:0000256" key="5">
    <source>
        <dbReference type="ARBA" id="ARBA00022989"/>
    </source>
</evidence>
<dbReference type="Pfam" id="PF00528">
    <property type="entry name" value="BPD_transp_1"/>
    <property type="match status" value="1"/>
</dbReference>
<evidence type="ECO:0000256" key="1">
    <source>
        <dbReference type="ARBA" id="ARBA00004651"/>
    </source>
</evidence>
<dbReference type="InterPro" id="IPR035906">
    <property type="entry name" value="MetI-like_sf"/>
</dbReference>
<dbReference type="GO" id="GO:0005886">
    <property type="term" value="C:plasma membrane"/>
    <property type="evidence" value="ECO:0007669"/>
    <property type="project" value="UniProtKB-SubCell"/>
</dbReference>
<protein>
    <submittedName>
        <fullName evidence="9">ABC transporter permease</fullName>
    </submittedName>
</protein>
<proteinExistence type="inferred from homology"/>
<reference evidence="9" key="1">
    <citation type="journal article" date="2014" name="Int. J. Syst. Evol. Microbiol.">
        <title>Complete genome sequence of Corynebacterium casei LMG S-19264T (=DSM 44701T), isolated from a smear-ripened cheese.</title>
        <authorList>
            <consortium name="US DOE Joint Genome Institute (JGI-PGF)"/>
            <person name="Walter F."/>
            <person name="Albersmeier A."/>
            <person name="Kalinowski J."/>
            <person name="Ruckert C."/>
        </authorList>
    </citation>
    <scope>NUCLEOTIDE SEQUENCE</scope>
    <source>
        <strain evidence="9">JCM 14265</strain>
    </source>
</reference>
<evidence type="ECO:0000313" key="12">
    <source>
        <dbReference type="Proteomes" id="UP001567571"/>
    </source>
</evidence>
<dbReference type="Proteomes" id="UP001567571">
    <property type="component" value="Unassembled WGS sequence"/>
</dbReference>
<feature type="transmembrane region" description="Helical" evidence="7">
    <location>
        <begin position="243"/>
        <end position="268"/>
    </location>
</feature>
<comment type="subcellular location">
    <subcellularLocation>
        <location evidence="1 7">Cell membrane</location>
        <topology evidence="1 7">Multi-pass membrane protein</topology>
    </subcellularLocation>
</comment>
<dbReference type="PROSITE" id="PS50928">
    <property type="entry name" value="ABC_TM1"/>
    <property type="match status" value="1"/>
</dbReference>
<feature type="transmembrane region" description="Helical" evidence="7">
    <location>
        <begin position="169"/>
        <end position="197"/>
    </location>
</feature>
<evidence type="ECO:0000256" key="6">
    <source>
        <dbReference type="ARBA" id="ARBA00023136"/>
    </source>
</evidence>
<evidence type="ECO:0000256" key="3">
    <source>
        <dbReference type="ARBA" id="ARBA00022475"/>
    </source>
</evidence>
<evidence type="ECO:0000313" key="11">
    <source>
        <dbReference type="Proteomes" id="UP001501425"/>
    </source>
</evidence>
<dbReference type="InterPro" id="IPR000515">
    <property type="entry name" value="MetI-like"/>
</dbReference>
<dbReference type="RefSeq" id="WP_343778891.1">
    <property type="nucleotide sequence ID" value="NZ_BAAADQ010000012.1"/>
</dbReference>
<dbReference type="InterPro" id="IPR050366">
    <property type="entry name" value="BP-dependent_transpt_permease"/>
</dbReference>
<dbReference type="PANTHER" id="PTHR43386:SF25">
    <property type="entry name" value="PEPTIDE ABC TRANSPORTER PERMEASE PROTEIN"/>
    <property type="match status" value="1"/>
</dbReference>
<dbReference type="Gene3D" id="1.10.3720.10">
    <property type="entry name" value="MetI-like"/>
    <property type="match status" value="1"/>
</dbReference>
<dbReference type="CDD" id="cd06261">
    <property type="entry name" value="TM_PBP2"/>
    <property type="match status" value="1"/>
</dbReference>
<name>A0AAV3SU34_9EURY</name>
<evidence type="ECO:0000256" key="4">
    <source>
        <dbReference type="ARBA" id="ARBA00022692"/>
    </source>
</evidence>
<dbReference type="SUPFAM" id="SSF161098">
    <property type="entry name" value="MetI-like"/>
    <property type="match status" value="1"/>
</dbReference>
<evidence type="ECO:0000313" key="10">
    <source>
        <dbReference type="EMBL" id="MEZ3168867.1"/>
    </source>
</evidence>
<evidence type="ECO:0000313" key="9">
    <source>
        <dbReference type="EMBL" id="GAA0545868.1"/>
    </source>
</evidence>
<reference evidence="10 12" key="3">
    <citation type="submission" date="2024-06" db="EMBL/GenBank/DDBJ databases">
        <title>Halorubrum miltondacostae sp. nov., a potential PHA producer isolated from an inland solar saltern in Rio Maior, Portugal.</title>
        <authorList>
            <person name="Albuquerque L."/>
            <person name="Viver T."/>
            <person name="Barroso C."/>
            <person name="Claudino R."/>
            <person name="Galvan M."/>
            <person name="Simoes G."/>
            <person name="Lobo Da Cunha A."/>
            <person name="Egas C."/>
        </authorList>
    </citation>
    <scope>NUCLEOTIDE SEQUENCE [LARGE SCALE GENOMIC DNA]</scope>
    <source>
        <strain evidence="10 12">DSM 18646</strain>
    </source>
</reference>
<dbReference type="PANTHER" id="PTHR43386">
    <property type="entry name" value="OLIGOPEPTIDE TRANSPORT SYSTEM PERMEASE PROTEIN APPC"/>
    <property type="match status" value="1"/>
</dbReference>
<dbReference type="GO" id="GO:0055085">
    <property type="term" value="P:transmembrane transport"/>
    <property type="evidence" value="ECO:0007669"/>
    <property type="project" value="InterPro"/>
</dbReference>
<feature type="transmembrane region" description="Helical" evidence="7">
    <location>
        <begin position="288"/>
        <end position="310"/>
    </location>
</feature>
<dbReference type="InterPro" id="IPR025966">
    <property type="entry name" value="OppC_N"/>
</dbReference>
<sequence length="327" mass="35013">MSDENRTDGGLGDVYGAGEVPQEYETEENVPDHDSTLDQILQGMVNDKLATVGTITVGLFIFVAVLAPYIAPHDPGTTFDFLVGPGGSSEVVVNGETKQVWHPLGTDGFGKDLLSRIIYGARISLLVAGATAIFAFTIGTTLGVVAGYYRGVVDDVLMRFIDFLWAFPALILAIGVLAFFDGLGTLNVIVAIGIAYIDDFTRIARSEILSIREEEYITASRSVGMSDLRIMFSEILPNAVGPLLVQLTLMIPLTILAEAGLTFLGIGVSPTTPSWGRSLNEGQGYITTAWWISLFPGLAIMITVLAFNLLGDGLRDSLNAGDEVSER</sequence>
<feature type="transmembrane region" description="Helical" evidence="7">
    <location>
        <begin position="123"/>
        <end position="149"/>
    </location>
</feature>
<keyword evidence="6 7" id="KW-0472">Membrane</keyword>
<evidence type="ECO:0000256" key="2">
    <source>
        <dbReference type="ARBA" id="ARBA00022448"/>
    </source>
</evidence>
<dbReference type="EMBL" id="BAAADQ010000012">
    <property type="protein sequence ID" value="GAA0545868.1"/>
    <property type="molecule type" value="Genomic_DNA"/>
</dbReference>
<keyword evidence="2 7" id="KW-0813">Transport</keyword>
<keyword evidence="5 7" id="KW-1133">Transmembrane helix</keyword>
<organism evidence="9 11">
    <name type="scientific">Halorubrum ejinorense</name>
    <dbReference type="NCBI Taxonomy" id="425309"/>
    <lineage>
        <taxon>Archaea</taxon>
        <taxon>Methanobacteriati</taxon>
        <taxon>Methanobacteriota</taxon>
        <taxon>Stenosarchaea group</taxon>
        <taxon>Halobacteria</taxon>
        <taxon>Halobacteriales</taxon>
        <taxon>Haloferacaceae</taxon>
        <taxon>Halorubrum</taxon>
    </lineage>
</organism>
<dbReference type="AlphaFoldDB" id="A0AAV3SU34"/>
<feature type="domain" description="ABC transmembrane type-1" evidence="8">
    <location>
        <begin position="121"/>
        <end position="311"/>
    </location>
</feature>
<accession>A0AAV3SU34</accession>